<dbReference type="InterPro" id="IPR032710">
    <property type="entry name" value="NTF2-like_dom_sf"/>
</dbReference>
<dbReference type="Proteomes" id="UP000433652">
    <property type="component" value="Unassembled WGS sequence"/>
</dbReference>
<evidence type="ECO:0000259" key="1">
    <source>
        <dbReference type="Pfam" id="PF12680"/>
    </source>
</evidence>
<accession>A0A6I4T2Z7</accession>
<dbReference type="SUPFAM" id="SSF54427">
    <property type="entry name" value="NTF2-like"/>
    <property type="match status" value="2"/>
</dbReference>
<keyword evidence="3" id="KW-1185">Reference proteome</keyword>
<protein>
    <recommendedName>
        <fullName evidence="1">SnoaL-like domain-containing protein</fullName>
    </recommendedName>
</protein>
<dbReference type="EMBL" id="WTYM01000058">
    <property type="protein sequence ID" value="MXO61042.1"/>
    <property type="molecule type" value="Genomic_DNA"/>
</dbReference>
<dbReference type="OrthoDB" id="459617at2"/>
<comment type="caution">
    <text evidence="2">The sequence shown here is derived from an EMBL/GenBank/DDBJ whole genome shotgun (WGS) entry which is preliminary data.</text>
</comment>
<dbReference type="Pfam" id="PF12680">
    <property type="entry name" value="SnoaL_2"/>
    <property type="match status" value="2"/>
</dbReference>
<gene>
    <name evidence="2" type="ORF">GRI89_15980</name>
</gene>
<dbReference type="Gene3D" id="3.10.450.50">
    <property type="match status" value="2"/>
</dbReference>
<feature type="domain" description="SnoaL-like" evidence="1">
    <location>
        <begin position="6"/>
        <end position="117"/>
    </location>
</feature>
<dbReference type="AlphaFoldDB" id="A0A6I4T2Z7"/>
<dbReference type="RefSeq" id="WP_159797708.1">
    <property type="nucleotide sequence ID" value="NZ_WTYM01000058.1"/>
</dbReference>
<name>A0A6I4T2Z7_9SPHN</name>
<organism evidence="2 3">
    <name type="scientific">Croceibacterium salegens</name>
    <dbReference type="NCBI Taxonomy" id="1737568"/>
    <lineage>
        <taxon>Bacteria</taxon>
        <taxon>Pseudomonadati</taxon>
        <taxon>Pseudomonadota</taxon>
        <taxon>Alphaproteobacteria</taxon>
        <taxon>Sphingomonadales</taxon>
        <taxon>Erythrobacteraceae</taxon>
        <taxon>Croceibacterium</taxon>
    </lineage>
</organism>
<dbReference type="InterPro" id="IPR037401">
    <property type="entry name" value="SnoaL-like"/>
</dbReference>
<evidence type="ECO:0000313" key="2">
    <source>
        <dbReference type="EMBL" id="MXO61042.1"/>
    </source>
</evidence>
<feature type="domain" description="SnoaL-like" evidence="1">
    <location>
        <begin position="146"/>
        <end position="257"/>
    </location>
</feature>
<proteinExistence type="predicted"/>
<evidence type="ECO:0000313" key="3">
    <source>
        <dbReference type="Proteomes" id="UP000433652"/>
    </source>
</evidence>
<sequence>MELDYQAYEALFNTGDDAALVERFFATDCRMVSANGVREGADGLLAFLTWAHDGVREVMRPQTVLSRDGLLFAEVDMDFHASKHRPDFPFGELFPGDLVTVKFFVTYTLNADGKIAELKSMTWPPEHGVTKLPRLGTHPSQQAAFQAYSAAFSGAEFEHFPQFYTDDVTLHLTSSVGDVVGKQGIIDFYRPMFAKVRETVIPEHLEFTDGKIVYDAVSRFTAVEDAPDFVVGPLKQGEFYDVPVRVVYQLRDGLICDIHVTRRGERTFGGNA</sequence>
<reference evidence="2 3" key="1">
    <citation type="submission" date="2019-12" db="EMBL/GenBank/DDBJ databases">
        <title>Genomic-based taxomic classification of the family Erythrobacteraceae.</title>
        <authorList>
            <person name="Xu L."/>
        </authorList>
    </citation>
    <scope>NUCLEOTIDE SEQUENCE [LARGE SCALE GENOMIC DNA]</scope>
    <source>
        <strain evidence="2 3">MCCC 1K01500</strain>
    </source>
</reference>